<feature type="transmembrane region" description="Helical" evidence="7">
    <location>
        <begin position="148"/>
        <end position="171"/>
    </location>
</feature>
<dbReference type="InterPro" id="IPR017896">
    <property type="entry name" value="4Fe4S_Fe-S-bd"/>
</dbReference>
<keyword evidence="4" id="KW-0408">Iron</keyword>
<keyword evidence="3" id="KW-0479">Metal-binding</keyword>
<dbReference type="PANTHER" id="PTHR30224">
    <property type="entry name" value="ELECTRON TRANSPORT PROTEIN"/>
    <property type="match status" value="1"/>
</dbReference>
<evidence type="ECO:0000256" key="1">
    <source>
        <dbReference type="ARBA" id="ARBA00004236"/>
    </source>
</evidence>
<evidence type="ECO:0000256" key="4">
    <source>
        <dbReference type="ARBA" id="ARBA00023004"/>
    </source>
</evidence>
<feature type="transmembrane region" description="Helical" evidence="7">
    <location>
        <begin position="20"/>
        <end position="42"/>
    </location>
</feature>
<evidence type="ECO:0000256" key="6">
    <source>
        <dbReference type="ARBA" id="ARBA00023136"/>
    </source>
</evidence>
<accession>A0ABU5MVL9</accession>
<keyword evidence="7" id="KW-1133">Transmembrane helix</keyword>
<dbReference type="SUPFAM" id="SSF54862">
    <property type="entry name" value="4Fe-4S ferredoxins"/>
    <property type="match status" value="1"/>
</dbReference>
<sequence>MKGNDVKKAGLFKKLNNANLLRRLVQGIFAVSTIWIGFRFYLFYQQLAAGAEQVIERPPGVEAFLPISSLMSLKLWIVSGDFNRIHPAGLVLFLVILLTALLLKRGFCSWVCPVGLITEMMNGLQKLLFRQPLIVRWWFDYLLRSIKYLLLGFFCWIILLKMPGSALKAFIYSPYNQIADLKMLVFFLDPSTTTMVTLSILTVLSLLIRNAWCRYLCPYGALLGMSSWLSPWKIRRDAGSCIDCRKCTQVCPAHIEVHRVKTVQSDECHACLQCVAACPVKETLQLSVRRRRLVIRPWLYALLLIILFFGSVWIARLGGFWQNGIPLERYRQYIPLLERLNHDRGNGVH</sequence>
<dbReference type="PANTHER" id="PTHR30224:SF4">
    <property type="entry name" value="ELECTRON TRANSPORT PROTEIN YCCM-RELATED"/>
    <property type="match status" value="1"/>
</dbReference>
<organism evidence="9 10">
    <name type="scientific">Pontiella agarivorans</name>
    <dbReference type="NCBI Taxonomy" id="3038953"/>
    <lineage>
        <taxon>Bacteria</taxon>
        <taxon>Pseudomonadati</taxon>
        <taxon>Kiritimatiellota</taxon>
        <taxon>Kiritimatiellia</taxon>
        <taxon>Kiritimatiellales</taxon>
        <taxon>Pontiellaceae</taxon>
        <taxon>Pontiella</taxon>
    </lineage>
</organism>
<dbReference type="RefSeq" id="WP_322608031.1">
    <property type="nucleotide sequence ID" value="NZ_JARVCO010000007.1"/>
</dbReference>
<dbReference type="PROSITE" id="PS00198">
    <property type="entry name" value="4FE4S_FER_1"/>
    <property type="match status" value="2"/>
</dbReference>
<dbReference type="InterPro" id="IPR017900">
    <property type="entry name" value="4Fe4S_Fe_S_CS"/>
</dbReference>
<feature type="domain" description="4Fe-4S ferredoxin-type" evidence="8">
    <location>
        <begin position="262"/>
        <end position="289"/>
    </location>
</feature>
<reference evidence="9 10" key="1">
    <citation type="journal article" date="2024" name="Appl. Environ. Microbiol.">
        <title>Pontiella agarivorans sp. nov., a novel marine anaerobic bacterium capable of degrading macroalgal polysaccharides and fixing nitrogen.</title>
        <authorList>
            <person name="Liu N."/>
            <person name="Kivenson V."/>
            <person name="Peng X."/>
            <person name="Cui Z."/>
            <person name="Lankiewicz T.S."/>
            <person name="Gosselin K.M."/>
            <person name="English C.J."/>
            <person name="Blair E.M."/>
            <person name="O'Malley M.A."/>
            <person name="Valentine D.L."/>
        </authorList>
    </citation>
    <scope>NUCLEOTIDE SEQUENCE [LARGE SCALE GENOMIC DNA]</scope>
    <source>
        <strain evidence="9 10">NLcol2</strain>
    </source>
</reference>
<keyword evidence="2" id="KW-1003">Cell membrane</keyword>
<comment type="subcellular location">
    <subcellularLocation>
        <location evidence="1">Cell membrane</location>
    </subcellularLocation>
</comment>
<dbReference type="Proteomes" id="UP001290861">
    <property type="component" value="Unassembled WGS sequence"/>
</dbReference>
<evidence type="ECO:0000256" key="7">
    <source>
        <dbReference type="SAM" id="Phobius"/>
    </source>
</evidence>
<feature type="domain" description="4Fe-4S ferredoxin-type" evidence="8">
    <location>
        <begin position="232"/>
        <end position="260"/>
    </location>
</feature>
<evidence type="ECO:0000256" key="5">
    <source>
        <dbReference type="ARBA" id="ARBA00023014"/>
    </source>
</evidence>
<evidence type="ECO:0000256" key="3">
    <source>
        <dbReference type="ARBA" id="ARBA00022723"/>
    </source>
</evidence>
<dbReference type="PROSITE" id="PS51379">
    <property type="entry name" value="4FE4S_FER_2"/>
    <property type="match status" value="2"/>
</dbReference>
<keyword evidence="6 7" id="KW-0472">Membrane</keyword>
<feature type="transmembrane region" description="Helical" evidence="7">
    <location>
        <begin position="183"/>
        <end position="208"/>
    </location>
</feature>
<evidence type="ECO:0000256" key="2">
    <source>
        <dbReference type="ARBA" id="ARBA00022475"/>
    </source>
</evidence>
<dbReference type="Pfam" id="PF12801">
    <property type="entry name" value="Fer4_5"/>
    <property type="match status" value="1"/>
</dbReference>
<feature type="transmembrane region" description="Helical" evidence="7">
    <location>
        <begin position="298"/>
        <end position="321"/>
    </location>
</feature>
<evidence type="ECO:0000259" key="8">
    <source>
        <dbReference type="PROSITE" id="PS51379"/>
    </source>
</evidence>
<evidence type="ECO:0000313" key="9">
    <source>
        <dbReference type="EMBL" id="MDZ8118233.1"/>
    </source>
</evidence>
<keyword evidence="10" id="KW-1185">Reference proteome</keyword>
<dbReference type="Gene3D" id="3.30.70.20">
    <property type="match status" value="1"/>
</dbReference>
<dbReference type="Pfam" id="PF13237">
    <property type="entry name" value="Fer4_10"/>
    <property type="match status" value="1"/>
</dbReference>
<name>A0ABU5MVL9_9BACT</name>
<protein>
    <submittedName>
        <fullName evidence="9">4Fe-4S binding protein</fullName>
    </submittedName>
</protein>
<proteinExistence type="predicted"/>
<dbReference type="InterPro" id="IPR052378">
    <property type="entry name" value="NosR_regulator"/>
</dbReference>
<keyword evidence="5" id="KW-0411">Iron-sulfur</keyword>
<comment type="caution">
    <text evidence="9">The sequence shown here is derived from an EMBL/GenBank/DDBJ whole genome shotgun (WGS) entry which is preliminary data.</text>
</comment>
<keyword evidence="7" id="KW-0812">Transmembrane</keyword>
<evidence type="ECO:0000313" key="10">
    <source>
        <dbReference type="Proteomes" id="UP001290861"/>
    </source>
</evidence>
<dbReference type="EMBL" id="JARVCO010000007">
    <property type="protein sequence ID" value="MDZ8118233.1"/>
    <property type="molecule type" value="Genomic_DNA"/>
</dbReference>
<feature type="transmembrane region" description="Helical" evidence="7">
    <location>
        <begin position="85"/>
        <end position="103"/>
    </location>
</feature>
<gene>
    <name evidence="9" type="ORF">P9H32_06280</name>
</gene>